<dbReference type="PANTHER" id="PTHR30046">
    <property type="entry name" value="FLAGELLAR M-RING PROTEIN"/>
    <property type="match status" value="1"/>
</dbReference>
<dbReference type="PANTHER" id="PTHR30046:SF0">
    <property type="entry name" value="FLAGELLAR M-RING PROTEIN"/>
    <property type="match status" value="1"/>
</dbReference>
<keyword evidence="4" id="KW-1185">Reference proteome</keyword>
<name>A0ABT0XYK7_9ACTN</name>
<evidence type="ECO:0000259" key="2">
    <source>
        <dbReference type="Pfam" id="PF08345"/>
    </source>
</evidence>
<proteinExistence type="predicted"/>
<keyword evidence="1" id="KW-0472">Membrane</keyword>
<accession>A0ABT0XYK7</accession>
<reference evidence="3 4" key="1">
    <citation type="submission" date="2022-06" db="EMBL/GenBank/DDBJ databases">
        <title>Actinoplanes abujensis sp. nov., isolated from Nigerian arid soil.</title>
        <authorList>
            <person name="Ding P."/>
        </authorList>
    </citation>
    <scope>NUCLEOTIDE SEQUENCE [LARGE SCALE GENOMIC DNA]</scope>
    <source>
        <strain evidence="4">TRM88002</strain>
    </source>
</reference>
<comment type="caution">
    <text evidence="3">The sequence shown here is derived from an EMBL/GenBank/DDBJ whole genome shotgun (WGS) entry which is preliminary data.</text>
</comment>
<keyword evidence="1" id="KW-0812">Transmembrane</keyword>
<dbReference type="Proteomes" id="UP001523216">
    <property type="component" value="Unassembled WGS sequence"/>
</dbReference>
<dbReference type="RefSeq" id="WP_251798771.1">
    <property type="nucleotide sequence ID" value="NZ_JAMQOL010000017.1"/>
</dbReference>
<evidence type="ECO:0000256" key="1">
    <source>
        <dbReference type="SAM" id="Phobius"/>
    </source>
</evidence>
<dbReference type="EMBL" id="JAMQOL010000017">
    <property type="protein sequence ID" value="MCM4078878.1"/>
    <property type="molecule type" value="Genomic_DNA"/>
</dbReference>
<feature type="transmembrane region" description="Helical" evidence="1">
    <location>
        <begin position="232"/>
        <end position="250"/>
    </location>
</feature>
<evidence type="ECO:0000313" key="4">
    <source>
        <dbReference type="Proteomes" id="UP001523216"/>
    </source>
</evidence>
<keyword evidence="1" id="KW-1133">Transmembrane helix</keyword>
<gene>
    <name evidence="3" type="ORF">LXN57_15000</name>
</gene>
<evidence type="ECO:0000313" key="3">
    <source>
        <dbReference type="EMBL" id="MCM4078878.1"/>
    </source>
</evidence>
<sequence>MDNHYPGPLRTIGKTFKFLTPGRRSAMVVAGLVVSIGAHTSAAEAAELAPQRLTSADTQTAAFQNRLNASLQKMLDAIVGPGHAVVTTTAELNLDQVETATKTYTSSPSATALAERISRETYTANGATGYENTRTDRINAVNEINQTRRTAPGAVERLSVAVLLDKTNAGTINLAQLQQLVSAAVGIDRTRGDSIAVAAIPFDTSAAEKVQQALTDSAAAATAAKQQAQMKTAGLVLLVLILLLLAWRASRRATNRRPLRSGELERAKTLQVILEQHSLTQLNTPLTVKTVESARALASRRQHAIEQLAEEKPKEIAGVLSDWTAPRN</sequence>
<dbReference type="InterPro" id="IPR043427">
    <property type="entry name" value="YscJ/FliF"/>
</dbReference>
<dbReference type="InterPro" id="IPR013556">
    <property type="entry name" value="Flag_M-ring_C"/>
</dbReference>
<dbReference type="Pfam" id="PF08345">
    <property type="entry name" value="YscJ_FliF_C"/>
    <property type="match status" value="1"/>
</dbReference>
<organism evidence="3 4">
    <name type="scientific">Paractinoplanes hotanensis</name>
    <dbReference type="NCBI Taxonomy" id="2906497"/>
    <lineage>
        <taxon>Bacteria</taxon>
        <taxon>Bacillati</taxon>
        <taxon>Actinomycetota</taxon>
        <taxon>Actinomycetes</taxon>
        <taxon>Micromonosporales</taxon>
        <taxon>Micromonosporaceae</taxon>
        <taxon>Paractinoplanes</taxon>
    </lineage>
</organism>
<protein>
    <recommendedName>
        <fullName evidence="2">Flagellar M-ring C-terminal domain-containing protein</fullName>
    </recommendedName>
</protein>
<feature type="domain" description="Flagellar M-ring C-terminal" evidence="2">
    <location>
        <begin position="75"/>
        <end position="202"/>
    </location>
</feature>